<evidence type="ECO:0000259" key="14">
    <source>
        <dbReference type="PROSITE" id="PS51670"/>
    </source>
</evidence>
<name>A0A914ELD3_9BILA</name>
<dbReference type="PRINTS" id="PR00765">
    <property type="entry name" value="CRBOXYPTASEA"/>
</dbReference>
<dbReference type="GO" id="GO:0004181">
    <property type="term" value="F:metallocarboxypeptidase activity"/>
    <property type="evidence" value="ECO:0007669"/>
    <property type="project" value="InterPro"/>
</dbReference>
<feature type="chain" id="PRO_5036768589" evidence="13">
    <location>
        <begin position="20"/>
        <end position="516"/>
    </location>
</feature>
<sequence>MKNLGRFILLAILLHVTNGKQPQMNDGLYKVYQVTPGTETELMSMIRLFEEGEFDFWRAPSKLNTSIDIMVSAKNHEDFLEYLSEHNITKAHVLVEDLAKMIVEKEGDDNWSSRIMQKLQKFGLRDDNDMEDFGMPMGPFYYSYPEIVAWMRRIESRKPNFARVFSIGKTVERRDIYGIKFGNPVDDKSKQVVWIDAGIHAREWTSVHTAVYFIYLIANRYGKDPAITQYLNNLNIVIFPCLNPDGYEFTRSAPRDVEVRMWRKNRSNDRCAKNRRGEMICCKGVDLNRNFAFRFAETGTSYFPCSEIFHGAGAFSEPETRAVRDAVLSPEFLGKIDAFITLHAYSQLWIYPYSHKKFSYPSDVEDLKEVADRAVSALSRLFGTHYMYGTGPETIYAYTGGSSDWAKETAKIKYSYTIELRPSYFSWNGFILDRNQLVPTARETFEGVLVVIDTVNKRVNASRTAASETKVRPSNPSCVDRTPTSTCLSWIQNHPKICQASRAAMLRECPKTCRLC</sequence>
<keyword evidence="4" id="KW-0645">Protease</keyword>
<keyword evidence="10" id="KW-1015">Disulfide bond</keyword>
<dbReference type="WBParaSite" id="ACRNAN_scaffold901.g19813.t1">
    <property type="protein sequence ID" value="ACRNAN_scaffold901.g19813.t1"/>
    <property type="gene ID" value="ACRNAN_scaffold901.g19813"/>
</dbReference>
<dbReference type="InterPro" id="IPR000834">
    <property type="entry name" value="Peptidase_M14"/>
</dbReference>
<keyword evidence="9" id="KW-0482">Metalloprotease</keyword>
<accession>A0A914ELD3</accession>
<evidence type="ECO:0000256" key="9">
    <source>
        <dbReference type="ARBA" id="ARBA00023049"/>
    </source>
</evidence>
<evidence type="ECO:0000256" key="12">
    <source>
        <dbReference type="PROSITE-ProRule" id="PRU01379"/>
    </source>
</evidence>
<dbReference type="SMART" id="SM00631">
    <property type="entry name" value="Zn_pept"/>
    <property type="match status" value="1"/>
</dbReference>
<dbReference type="InterPro" id="IPR003146">
    <property type="entry name" value="M14A_act_pep"/>
</dbReference>
<dbReference type="PROSITE" id="PS51670">
    <property type="entry name" value="SHKT"/>
    <property type="match status" value="1"/>
</dbReference>
<feature type="active site" description="Proton donor/acceptor" evidence="12">
    <location>
        <position position="419"/>
    </location>
</feature>
<evidence type="ECO:0000256" key="2">
    <source>
        <dbReference type="ARBA" id="ARBA00005988"/>
    </source>
</evidence>
<comment type="cofactor">
    <cofactor evidence="1">
        <name>Zn(2+)</name>
        <dbReference type="ChEBI" id="CHEBI:29105"/>
    </cofactor>
</comment>
<feature type="signal peptide" evidence="13">
    <location>
        <begin position="1"/>
        <end position="19"/>
    </location>
</feature>
<proteinExistence type="inferred from homology"/>
<dbReference type="GO" id="GO:0005615">
    <property type="term" value="C:extracellular space"/>
    <property type="evidence" value="ECO:0007669"/>
    <property type="project" value="TreeGrafter"/>
</dbReference>
<evidence type="ECO:0000256" key="6">
    <source>
        <dbReference type="ARBA" id="ARBA00022729"/>
    </source>
</evidence>
<feature type="domain" description="Peptidase M14" evidence="15">
    <location>
        <begin position="140"/>
        <end position="455"/>
    </location>
</feature>
<evidence type="ECO:0000256" key="13">
    <source>
        <dbReference type="SAM" id="SignalP"/>
    </source>
</evidence>
<keyword evidence="7" id="KW-0378">Hydrolase</keyword>
<evidence type="ECO:0000256" key="10">
    <source>
        <dbReference type="ARBA" id="ARBA00023157"/>
    </source>
</evidence>
<evidence type="ECO:0000256" key="4">
    <source>
        <dbReference type="ARBA" id="ARBA00022670"/>
    </source>
</evidence>
<dbReference type="PANTHER" id="PTHR11705:SF131">
    <property type="entry name" value="SHKT DOMAIN-CONTAINING PROTEIN"/>
    <property type="match status" value="1"/>
</dbReference>
<feature type="domain" description="ShKT" evidence="14">
    <location>
        <begin position="478"/>
        <end position="516"/>
    </location>
</feature>
<dbReference type="SUPFAM" id="SSF54897">
    <property type="entry name" value="Protease propeptides/inhibitors"/>
    <property type="match status" value="1"/>
</dbReference>
<dbReference type="Pfam" id="PF00246">
    <property type="entry name" value="Peptidase_M14"/>
    <property type="match status" value="1"/>
</dbReference>
<dbReference type="AlphaFoldDB" id="A0A914ELD3"/>
<dbReference type="CDD" id="cd03860">
    <property type="entry name" value="M14_CP_A-B_like"/>
    <property type="match status" value="1"/>
</dbReference>
<dbReference type="PANTHER" id="PTHR11705">
    <property type="entry name" value="PROTEASE FAMILY M14 CARBOXYPEPTIDASE A,B"/>
    <property type="match status" value="1"/>
</dbReference>
<comment type="similarity">
    <text evidence="2 12">Belongs to the peptidase M14 family.</text>
</comment>
<evidence type="ECO:0000259" key="15">
    <source>
        <dbReference type="PROSITE" id="PS52035"/>
    </source>
</evidence>
<evidence type="ECO:0000256" key="5">
    <source>
        <dbReference type="ARBA" id="ARBA00022723"/>
    </source>
</evidence>
<dbReference type="PROSITE" id="PS00133">
    <property type="entry name" value="CARBOXYPEPT_ZN_2"/>
    <property type="match status" value="1"/>
</dbReference>
<keyword evidence="6 13" id="KW-0732">Signal</keyword>
<dbReference type="FunFam" id="3.40.630.10:FF:000056">
    <property type="entry name" value="Zinc carboxypeptidase"/>
    <property type="match status" value="1"/>
</dbReference>
<dbReference type="Gene3D" id="3.30.70.340">
    <property type="entry name" value="Metallocarboxypeptidase-like"/>
    <property type="match status" value="1"/>
</dbReference>
<evidence type="ECO:0000256" key="7">
    <source>
        <dbReference type="ARBA" id="ARBA00022801"/>
    </source>
</evidence>
<comment type="caution">
    <text evidence="11">Lacks conserved residue(s) required for the propagation of feature annotation.</text>
</comment>
<keyword evidence="8" id="KW-0862">Zinc</keyword>
<dbReference type="GO" id="GO:0008270">
    <property type="term" value="F:zinc ion binding"/>
    <property type="evidence" value="ECO:0007669"/>
    <property type="project" value="InterPro"/>
</dbReference>
<dbReference type="SUPFAM" id="SSF53187">
    <property type="entry name" value="Zn-dependent exopeptidases"/>
    <property type="match status" value="1"/>
</dbReference>
<dbReference type="InterPro" id="IPR036990">
    <property type="entry name" value="M14A-like_propep"/>
</dbReference>
<dbReference type="PROSITE" id="PS52035">
    <property type="entry name" value="PEPTIDASE_M14"/>
    <property type="match status" value="1"/>
</dbReference>
<protein>
    <submittedName>
        <fullName evidence="17">ShKT domain-containing protein</fullName>
    </submittedName>
</protein>
<dbReference type="InterPro" id="IPR057247">
    <property type="entry name" value="CARBOXYPEPT_ZN_2"/>
</dbReference>
<evidence type="ECO:0000313" key="17">
    <source>
        <dbReference type="WBParaSite" id="ACRNAN_scaffold901.g19813.t1"/>
    </source>
</evidence>
<keyword evidence="16" id="KW-1185">Reference proteome</keyword>
<evidence type="ECO:0000256" key="11">
    <source>
        <dbReference type="PROSITE-ProRule" id="PRU01005"/>
    </source>
</evidence>
<evidence type="ECO:0000313" key="16">
    <source>
        <dbReference type="Proteomes" id="UP000887540"/>
    </source>
</evidence>
<keyword evidence="5" id="KW-0479">Metal-binding</keyword>
<reference evidence="17" key="1">
    <citation type="submission" date="2022-11" db="UniProtKB">
        <authorList>
            <consortium name="WormBaseParasite"/>
        </authorList>
    </citation>
    <scope>IDENTIFICATION</scope>
</reference>
<dbReference type="Proteomes" id="UP000887540">
    <property type="component" value="Unplaced"/>
</dbReference>
<dbReference type="InterPro" id="IPR003582">
    <property type="entry name" value="ShKT_dom"/>
</dbReference>
<dbReference type="Pfam" id="PF02244">
    <property type="entry name" value="Propep_M14"/>
    <property type="match status" value="1"/>
</dbReference>
<evidence type="ECO:0000256" key="1">
    <source>
        <dbReference type="ARBA" id="ARBA00001947"/>
    </source>
</evidence>
<evidence type="ECO:0000256" key="8">
    <source>
        <dbReference type="ARBA" id="ARBA00022833"/>
    </source>
</evidence>
<organism evidence="16 17">
    <name type="scientific">Acrobeloides nanus</name>
    <dbReference type="NCBI Taxonomy" id="290746"/>
    <lineage>
        <taxon>Eukaryota</taxon>
        <taxon>Metazoa</taxon>
        <taxon>Ecdysozoa</taxon>
        <taxon>Nematoda</taxon>
        <taxon>Chromadorea</taxon>
        <taxon>Rhabditida</taxon>
        <taxon>Tylenchina</taxon>
        <taxon>Cephalobomorpha</taxon>
        <taxon>Cephaloboidea</taxon>
        <taxon>Cephalobidae</taxon>
        <taxon>Acrobeloides</taxon>
    </lineage>
</organism>
<dbReference type="GO" id="GO:0006508">
    <property type="term" value="P:proteolysis"/>
    <property type="evidence" value="ECO:0007669"/>
    <property type="project" value="UniProtKB-KW"/>
</dbReference>
<evidence type="ECO:0000256" key="3">
    <source>
        <dbReference type="ARBA" id="ARBA00022645"/>
    </source>
</evidence>
<dbReference type="Gene3D" id="3.40.630.10">
    <property type="entry name" value="Zn peptidases"/>
    <property type="match status" value="1"/>
</dbReference>
<keyword evidence="3" id="KW-0121">Carboxypeptidase</keyword>